<feature type="transmembrane region" description="Helical" evidence="7">
    <location>
        <begin position="7"/>
        <end position="32"/>
    </location>
</feature>
<feature type="transmembrane region" description="Helical" evidence="7">
    <location>
        <begin position="67"/>
        <end position="91"/>
    </location>
</feature>
<evidence type="ECO:0000256" key="1">
    <source>
        <dbReference type="ARBA" id="ARBA00010858"/>
    </source>
</evidence>
<keyword evidence="3 7" id="KW-0812">Transmembrane</keyword>
<reference evidence="8 9" key="1">
    <citation type="submission" date="2021-07" db="EMBL/GenBank/DDBJ databases">
        <authorList>
            <consortium name="Genoscope - CEA"/>
            <person name="William W."/>
        </authorList>
    </citation>
    <scope>NUCLEOTIDE SEQUENCE [LARGE SCALE GENOMIC DNA]</scope>
</reference>
<evidence type="ECO:0000256" key="3">
    <source>
        <dbReference type="ARBA" id="ARBA00022692"/>
    </source>
</evidence>
<dbReference type="InterPro" id="IPR000136">
    <property type="entry name" value="Oleosin"/>
</dbReference>
<comment type="subcellular location">
    <subcellularLocation>
        <location evidence="6">Lipid droplet</location>
    </subcellularLocation>
    <subcellularLocation>
        <location evidence="6">Membrane</location>
        <topology evidence="6">Multi-pass membrane protein</topology>
    </subcellularLocation>
</comment>
<evidence type="ECO:0000256" key="2">
    <source>
        <dbReference type="ARBA" id="ARBA00022677"/>
    </source>
</evidence>
<protein>
    <recommendedName>
        <fullName evidence="6">Oleosin</fullName>
    </recommendedName>
</protein>
<sequence length="205" mass="20194">MNVFLKMLSFLISLLDIIKLVIASATFLFFLAFSGLTFAGSAVALVVSTPLFIIFSPILVPATISTTLLASGLAAGTSLGLTAIGLIMRLIKPAGGTSLLFSSPTPLNLVTYSGQFEGSVLGKTYTGTFDNKSGGGIKWTVTWGSRTFSGTIPLPAAAAPAAPVAEAAPAAPAAAPAAPAAPAAAPAAPAAAPAAPAAGAAPPAW</sequence>
<dbReference type="Gramene" id="A02p02670.2_BraZ1">
    <property type="protein sequence ID" value="A02p02670.2_BraZ1.CDS"/>
    <property type="gene ID" value="A02g02670.2_BraZ1"/>
</dbReference>
<evidence type="ECO:0000256" key="4">
    <source>
        <dbReference type="ARBA" id="ARBA00022989"/>
    </source>
</evidence>
<dbReference type="PANTHER" id="PTHR33203">
    <property type="entry name" value="OLEOSIN"/>
    <property type="match status" value="1"/>
</dbReference>
<evidence type="ECO:0000313" key="9">
    <source>
        <dbReference type="Proteomes" id="UP000694005"/>
    </source>
</evidence>
<gene>
    <name evidence="8" type="ORF">BRAPAZ1V2_A02P02670.2</name>
</gene>
<dbReference type="EMBL" id="LS974618">
    <property type="protein sequence ID" value="CAG7891315.1"/>
    <property type="molecule type" value="Genomic_DNA"/>
</dbReference>
<dbReference type="PANTHER" id="PTHR33203:SF26">
    <property type="entry name" value="GLYCINE-RICH PROTEIN-RELATED"/>
    <property type="match status" value="1"/>
</dbReference>
<dbReference type="GO" id="GO:0016020">
    <property type="term" value="C:membrane"/>
    <property type="evidence" value="ECO:0007669"/>
    <property type="project" value="UniProtKB-SubCell"/>
</dbReference>
<evidence type="ECO:0000313" key="8">
    <source>
        <dbReference type="EMBL" id="CAG7891315.1"/>
    </source>
</evidence>
<comment type="similarity">
    <text evidence="1 6">Belongs to the oleosin family.</text>
</comment>
<evidence type="ECO:0000256" key="6">
    <source>
        <dbReference type="RuleBase" id="RU000540"/>
    </source>
</evidence>
<feature type="transmembrane region" description="Helical" evidence="7">
    <location>
        <begin position="38"/>
        <end position="60"/>
    </location>
</feature>
<dbReference type="GO" id="GO:0012511">
    <property type="term" value="C:monolayer-surrounded lipid storage body"/>
    <property type="evidence" value="ECO:0007669"/>
    <property type="project" value="InterPro"/>
</dbReference>
<evidence type="ECO:0000256" key="7">
    <source>
        <dbReference type="SAM" id="Phobius"/>
    </source>
</evidence>
<organism evidence="8 9">
    <name type="scientific">Brassica campestris</name>
    <name type="common">Field mustard</name>
    <dbReference type="NCBI Taxonomy" id="3711"/>
    <lineage>
        <taxon>Eukaryota</taxon>
        <taxon>Viridiplantae</taxon>
        <taxon>Streptophyta</taxon>
        <taxon>Embryophyta</taxon>
        <taxon>Tracheophyta</taxon>
        <taxon>Spermatophyta</taxon>
        <taxon>Magnoliopsida</taxon>
        <taxon>eudicotyledons</taxon>
        <taxon>Gunneridae</taxon>
        <taxon>Pentapetalae</taxon>
        <taxon>rosids</taxon>
        <taxon>malvids</taxon>
        <taxon>Brassicales</taxon>
        <taxon>Brassicaceae</taxon>
        <taxon>Brassiceae</taxon>
        <taxon>Brassica</taxon>
    </lineage>
</organism>
<keyword evidence="2 6" id="KW-0551">Lipid droplet</keyword>
<accession>A0A8D9H1Z0</accession>
<dbReference type="Pfam" id="PF01277">
    <property type="entry name" value="Oleosin"/>
    <property type="match status" value="1"/>
</dbReference>
<dbReference type="PROSITE" id="PS00811">
    <property type="entry name" value="OLEOSINS"/>
    <property type="match status" value="1"/>
</dbReference>
<proteinExistence type="inferred from homology"/>
<name>A0A8D9H1Z0_BRACM</name>
<dbReference type="GO" id="GO:0009791">
    <property type="term" value="P:post-embryonic development"/>
    <property type="evidence" value="ECO:0007669"/>
    <property type="project" value="UniProtKB-ARBA"/>
</dbReference>
<dbReference type="AlphaFoldDB" id="A0A8D9H1Z0"/>
<keyword evidence="4 7" id="KW-1133">Transmembrane helix</keyword>
<evidence type="ECO:0000256" key="5">
    <source>
        <dbReference type="ARBA" id="ARBA00023136"/>
    </source>
</evidence>
<dbReference type="GO" id="GO:0048608">
    <property type="term" value="P:reproductive structure development"/>
    <property type="evidence" value="ECO:0007669"/>
    <property type="project" value="UniProtKB-ARBA"/>
</dbReference>
<dbReference type="Proteomes" id="UP000694005">
    <property type="component" value="Chromosome A02"/>
</dbReference>
<keyword evidence="5 7" id="KW-0472">Membrane</keyword>